<dbReference type="OrthoDB" id="5839451at2759"/>
<dbReference type="GO" id="GO:0000062">
    <property type="term" value="F:fatty-acyl-CoA binding"/>
    <property type="evidence" value="ECO:0007669"/>
    <property type="project" value="InterPro"/>
</dbReference>
<feature type="region of interest" description="Disordered" evidence="3">
    <location>
        <begin position="16"/>
        <end position="63"/>
    </location>
</feature>
<dbReference type="PANTHER" id="PTHR22973">
    <property type="entry name" value="LD35087P"/>
    <property type="match status" value="1"/>
</dbReference>
<dbReference type="GeneID" id="25901789"/>
<feature type="region of interest" description="Disordered" evidence="3">
    <location>
        <begin position="292"/>
        <end position="323"/>
    </location>
</feature>
<dbReference type="PROSITE" id="PS50866">
    <property type="entry name" value="GOLD"/>
    <property type="match status" value="1"/>
</dbReference>
<dbReference type="SUPFAM" id="SSF47027">
    <property type="entry name" value="Acyl-CoA binding protein"/>
    <property type="match status" value="1"/>
</dbReference>
<feature type="compositionally biased region" description="Polar residues" evidence="3">
    <location>
        <begin position="91"/>
        <end position="104"/>
    </location>
</feature>
<feature type="compositionally biased region" description="Basic and acidic residues" evidence="3">
    <location>
        <begin position="314"/>
        <end position="323"/>
    </location>
</feature>
<dbReference type="Gene3D" id="2.60.120.680">
    <property type="entry name" value="GOLD domain"/>
    <property type="match status" value="1"/>
</dbReference>
<accession>A0A0L0GC48</accession>
<feature type="domain" description="GOLD" evidence="4">
    <location>
        <begin position="543"/>
        <end position="656"/>
    </location>
</feature>
<dbReference type="InterPro" id="IPR035984">
    <property type="entry name" value="Acyl-CoA-binding_sf"/>
</dbReference>
<evidence type="ECO:0000313" key="5">
    <source>
        <dbReference type="EMBL" id="KNC86562.1"/>
    </source>
</evidence>
<keyword evidence="6" id="KW-1185">Reference proteome</keyword>
<dbReference type="STRING" id="667725.A0A0L0GC48"/>
<evidence type="ECO:0000256" key="2">
    <source>
        <dbReference type="SAM" id="Coils"/>
    </source>
</evidence>
<dbReference type="InterPro" id="IPR052269">
    <property type="entry name" value="Golgi-PI4KB_interaction"/>
</dbReference>
<proteinExistence type="predicted"/>
<evidence type="ECO:0000313" key="6">
    <source>
        <dbReference type="Proteomes" id="UP000054560"/>
    </source>
</evidence>
<keyword evidence="1" id="KW-0007">Acetylation</keyword>
<dbReference type="EMBL" id="KQ241646">
    <property type="protein sequence ID" value="KNC86562.1"/>
    <property type="molecule type" value="Genomic_DNA"/>
</dbReference>
<dbReference type="SUPFAM" id="SSF101576">
    <property type="entry name" value="Supernatant protein factor (SPF), C-terminal domain"/>
    <property type="match status" value="1"/>
</dbReference>
<dbReference type="Gene3D" id="1.20.80.10">
    <property type="match status" value="1"/>
</dbReference>
<feature type="region of interest" description="Disordered" evidence="3">
    <location>
        <begin position="75"/>
        <end position="104"/>
    </location>
</feature>
<gene>
    <name evidence="5" type="ORF">SARC_01285</name>
</gene>
<evidence type="ECO:0000256" key="1">
    <source>
        <dbReference type="ARBA" id="ARBA00022990"/>
    </source>
</evidence>
<dbReference type="GO" id="GO:0000139">
    <property type="term" value="C:Golgi membrane"/>
    <property type="evidence" value="ECO:0007669"/>
    <property type="project" value="TreeGrafter"/>
</dbReference>
<sequence>MNSGEIESILLKSIKGHSGTYTPSSGGTIDLDYSTGPVSPTSGEVLTRKAPERPPFEASVAPSVPVDECVTVTAASGSVTQDNENSRDNCDSTQTTSDSGDNTHMSILESARDKAKRLNSVDIMVDTAVKAAGLIDAKSPVATHLDAPFIDGRPRTPPPSLADDIHTPVTQDQAEAEPEGPKAAATLSRSMDDLSVGNATLADTTVTATAEDETVGAIPQANTRDEKSVEGLAQNIKHEDAEDTHVQKIGSKSMQWDVSPKPTNLRRANTLQATEYIEEFFAAKKEDLEYESQDDLGDASGLNKQDADESGAEGAHKSSERPRSMRSLIALRRTFTLSPEVAEVEACTWGLPMRAVFRICLEFISSGEAKLCYDDRAALYALKRQAIRGPYTPEKMGELGWFDWVGHDIKRHWADLEDMAPDVAMAHFCKTVESSDDAWTEHLLKEKTKLDEELNGEWQRAKDEMLVAKAKHEAEEAEKERQRLAEEKKRELEAKLNNSKDQLVAIPSRELPDEYKTDTLSRSLSLPYNPSDSRTPIDFEEWKTQVTSDPDNVLTVPRGESVVIHVPVAVAGITTWWEYATESYDIAYSVTFEETLEGTEGTQVHHILPAFRHEPIEGRRVTKGSHTAEKPGTYLLKFDNSYSVWRTKTIYYRLYAT</sequence>
<dbReference type="Pfam" id="PF00887">
    <property type="entry name" value="ACBP"/>
    <property type="match status" value="1"/>
</dbReference>
<dbReference type="Proteomes" id="UP000054560">
    <property type="component" value="Unassembled WGS sequence"/>
</dbReference>
<dbReference type="eggNOG" id="KOG3878">
    <property type="taxonomic scope" value="Eukaryota"/>
</dbReference>
<protein>
    <recommendedName>
        <fullName evidence="4">GOLD domain-containing protein</fullName>
    </recommendedName>
</protein>
<name>A0A0L0GC48_9EUKA</name>
<dbReference type="InterPro" id="IPR000582">
    <property type="entry name" value="Acyl-CoA-binding_protein"/>
</dbReference>
<dbReference type="AlphaFoldDB" id="A0A0L0GC48"/>
<dbReference type="RefSeq" id="XP_014160464.1">
    <property type="nucleotide sequence ID" value="XM_014304989.1"/>
</dbReference>
<keyword evidence="2" id="KW-0175">Coiled coil</keyword>
<dbReference type="InterPro" id="IPR036598">
    <property type="entry name" value="GOLD_dom_sf"/>
</dbReference>
<feature type="compositionally biased region" description="Basic and acidic residues" evidence="3">
    <location>
        <begin position="46"/>
        <end position="55"/>
    </location>
</feature>
<feature type="region of interest" description="Disordered" evidence="3">
    <location>
        <begin position="205"/>
        <end position="230"/>
    </location>
</feature>
<evidence type="ECO:0000259" key="4">
    <source>
        <dbReference type="PROSITE" id="PS50866"/>
    </source>
</evidence>
<organism evidence="5 6">
    <name type="scientific">Sphaeroforma arctica JP610</name>
    <dbReference type="NCBI Taxonomy" id="667725"/>
    <lineage>
        <taxon>Eukaryota</taxon>
        <taxon>Ichthyosporea</taxon>
        <taxon>Ichthyophonida</taxon>
        <taxon>Sphaeroforma</taxon>
    </lineage>
</organism>
<evidence type="ECO:0000256" key="3">
    <source>
        <dbReference type="SAM" id="MobiDB-lite"/>
    </source>
</evidence>
<dbReference type="InterPro" id="IPR009038">
    <property type="entry name" value="GOLD_dom"/>
</dbReference>
<reference evidence="5 6" key="1">
    <citation type="submission" date="2011-02" db="EMBL/GenBank/DDBJ databases">
        <title>The Genome Sequence of Sphaeroforma arctica JP610.</title>
        <authorList>
            <consortium name="The Broad Institute Genome Sequencing Platform"/>
            <person name="Russ C."/>
            <person name="Cuomo C."/>
            <person name="Young S.K."/>
            <person name="Zeng Q."/>
            <person name="Gargeya S."/>
            <person name="Alvarado L."/>
            <person name="Berlin A."/>
            <person name="Chapman S.B."/>
            <person name="Chen Z."/>
            <person name="Freedman E."/>
            <person name="Gellesch M."/>
            <person name="Goldberg J."/>
            <person name="Griggs A."/>
            <person name="Gujja S."/>
            <person name="Heilman E."/>
            <person name="Heiman D."/>
            <person name="Howarth C."/>
            <person name="Mehta T."/>
            <person name="Neiman D."/>
            <person name="Pearson M."/>
            <person name="Roberts A."/>
            <person name="Saif S."/>
            <person name="Shea T."/>
            <person name="Shenoy N."/>
            <person name="Sisk P."/>
            <person name="Stolte C."/>
            <person name="Sykes S."/>
            <person name="White J."/>
            <person name="Yandava C."/>
            <person name="Burger G."/>
            <person name="Gray M.W."/>
            <person name="Holland P.W.H."/>
            <person name="King N."/>
            <person name="Lang F.B.F."/>
            <person name="Roger A.J."/>
            <person name="Ruiz-Trillo I."/>
            <person name="Haas B."/>
            <person name="Nusbaum C."/>
            <person name="Birren B."/>
        </authorList>
    </citation>
    <scope>NUCLEOTIDE SEQUENCE [LARGE SCALE GENOMIC DNA]</scope>
    <source>
        <strain evidence="5 6">JP610</strain>
    </source>
</reference>
<dbReference type="Pfam" id="PF13897">
    <property type="entry name" value="GOLD_2"/>
    <property type="match status" value="2"/>
</dbReference>
<dbReference type="InterPro" id="IPR014352">
    <property type="entry name" value="FERM/acyl-CoA-bd_prot_sf"/>
</dbReference>
<dbReference type="PANTHER" id="PTHR22973:SF3">
    <property type="entry name" value="PROTEIN TMED8"/>
    <property type="match status" value="1"/>
</dbReference>
<feature type="region of interest" description="Disordered" evidence="3">
    <location>
        <begin position="146"/>
        <end position="187"/>
    </location>
</feature>
<feature type="coiled-coil region" evidence="2">
    <location>
        <begin position="460"/>
        <end position="502"/>
    </location>
</feature>